<organism evidence="5 6">
    <name type="scientific">Enhydrobacter aerosaccus</name>
    <dbReference type="NCBI Taxonomy" id="225324"/>
    <lineage>
        <taxon>Bacteria</taxon>
        <taxon>Pseudomonadati</taxon>
        <taxon>Pseudomonadota</taxon>
        <taxon>Alphaproteobacteria</taxon>
        <taxon>Hyphomicrobiales</taxon>
        <taxon>Enhydrobacter</taxon>
    </lineage>
</organism>
<proteinExistence type="inferred from homology"/>
<dbReference type="InterPro" id="IPR000914">
    <property type="entry name" value="SBP_5_dom"/>
</dbReference>
<dbReference type="SUPFAM" id="SSF53850">
    <property type="entry name" value="Periplasmic binding protein-like II"/>
    <property type="match status" value="1"/>
</dbReference>
<evidence type="ECO:0000256" key="3">
    <source>
        <dbReference type="ARBA" id="ARBA00022729"/>
    </source>
</evidence>
<evidence type="ECO:0000313" key="6">
    <source>
        <dbReference type="Proteomes" id="UP000190092"/>
    </source>
</evidence>
<evidence type="ECO:0000313" key="5">
    <source>
        <dbReference type="EMBL" id="SKA01861.1"/>
    </source>
</evidence>
<evidence type="ECO:0000259" key="4">
    <source>
        <dbReference type="Pfam" id="PF00496"/>
    </source>
</evidence>
<evidence type="ECO:0000256" key="1">
    <source>
        <dbReference type="ARBA" id="ARBA00004418"/>
    </source>
</evidence>
<keyword evidence="6" id="KW-1185">Reference proteome</keyword>
<dbReference type="InterPro" id="IPR039424">
    <property type="entry name" value="SBP_5"/>
</dbReference>
<dbReference type="Pfam" id="PF00496">
    <property type="entry name" value="SBP_bac_5"/>
    <property type="match status" value="1"/>
</dbReference>
<protein>
    <submittedName>
        <fullName evidence="5">Peptide/nickel transport system substrate-binding protein</fullName>
    </submittedName>
</protein>
<dbReference type="GO" id="GO:0043190">
    <property type="term" value="C:ATP-binding cassette (ABC) transporter complex"/>
    <property type="evidence" value="ECO:0007669"/>
    <property type="project" value="InterPro"/>
</dbReference>
<dbReference type="STRING" id="225324.SAMN02745126_03163"/>
<gene>
    <name evidence="5" type="ORF">SAMN02745126_03163</name>
</gene>
<dbReference type="GO" id="GO:0030288">
    <property type="term" value="C:outer membrane-bounded periplasmic space"/>
    <property type="evidence" value="ECO:0007669"/>
    <property type="project" value="UniProtKB-ARBA"/>
</dbReference>
<dbReference type="Gene3D" id="3.10.105.10">
    <property type="entry name" value="Dipeptide-binding Protein, Domain 3"/>
    <property type="match status" value="1"/>
</dbReference>
<dbReference type="Proteomes" id="UP000190092">
    <property type="component" value="Unassembled WGS sequence"/>
</dbReference>
<dbReference type="GO" id="GO:0015833">
    <property type="term" value="P:peptide transport"/>
    <property type="evidence" value="ECO:0007669"/>
    <property type="project" value="TreeGrafter"/>
</dbReference>
<comment type="similarity">
    <text evidence="2">Belongs to the bacterial solute-binding protein 5 family.</text>
</comment>
<keyword evidence="3" id="KW-0732">Signal</keyword>
<sequence>MSQISRRVFGSGILATGLTGTMAQRSWAQGEPRRGGTLVATWGGGEPQACYVPAGGGSSPTFSSSKLFERLANRQMSGEFVGELAESWKPAPDFKSYTVKIRQGVTFHDGKPMTVDDVIYSVNEIWKKYAAAPALSDFAGIAASAPDTVVMTFNNPTPEFFFASLLCGGVNYIVPKHVYEGSDPVTNPANNAPIGTGPWKFKEWVRGSHFEYVKNESYWRPGFPYMDRLIIRYVRDPAGRAAAIEAGEIHIGVFNPVAPPDIKRLTATGKFVATSKGYEESVWSTTLECNMRNPIFAKREVRQAMFHAIDRNLIGKTVYYGYARPGTGPIYSPNTAFFTPDTYKTEFDPKKAAALLDGAGFAKKPDGKRFTLNLLAAGWFAENGKIGSYVKQALEDIGVGINLSVPDRPTSFKRIYTDYDFDLAISNQSNPSEPVPATTQYYTSDGIKKGIPFRNASGFHTDEVDALVDRIKVETDPAKRKDMVVEFQKIITREAPLLPLLELESITIASTKVQDHSNDPNYLAASWHDIWLAS</sequence>
<feature type="domain" description="Solute-binding protein family 5" evidence="4">
    <location>
        <begin position="79"/>
        <end position="446"/>
    </location>
</feature>
<dbReference type="PANTHER" id="PTHR30290">
    <property type="entry name" value="PERIPLASMIC BINDING COMPONENT OF ABC TRANSPORTER"/>
    <property type="match status" value="1"/>
</dbReference>
<dbReference type="Gene3D" id="3.40.190.10">
    <property type="entry name" value="Periplasmic binding protein-like II"/>
    <property type="match status" value="1"/>
</dbReference>
<comment type="subcellular location">
    <subcellularLocation>
        <location evidence="1">Periplasm</location>
    </subcellularLocation>
</comment>
<dbReference type="EMBL" id="FUWJ01000003">
    <property type="protein sequence ID" value="SKA01861.1"/>
    <property type="molecule type" value="Genomic_DNA"/>
</dbReference>
<dbReference type="InterPro" id="IPR030678">
    <property type="entry name" value="Peptide/Ni-bd"/>
</dbReference>
<dbReference type="AlphaFoldDB" id="A0A1T4QED0"/>
<accession>A0A1T4QED0</accession>
<dbReference type="PIRSF" id="PIRSF002741">
    <property type="entry name" value="MppA"/>
    <property type="match status" value="1"/>
</dbReference>
<dbReference type="RefSeq" id="WP_139373913.1">
    <property type="nucleotide sequence ID" value="NZ_FUWJ01000003.1"/>
</dbReference>
<reference evidence="6" key="1">
    <citation type="submission" date="2017-02" db="EMBL/GenBank/DDBJ databases">
        <authorList>
            <person name="Varghese N."/>
            <person name="Submissions S."/>
        </authorList>
    </citation>
    <scope>NUCLEOTIDE SEQUENCE [LARGE SCALE GENOMIC DNA]</scope>
    <source>
        <strain evidence="6">ATCC 27094</strain>
    </source>
</reference>
<dbReference type="OrthoDB" id="9803988at2"/>
<dbReference type="GO" id="GO:1904680">
    <property type="term" value="F:peptide transmembrane transporter activity"/>
    <property type="evidence" value="ECO:0007669"/>
    <property type="project" value="TreeGrafter"/>
</dbReference>
<dbReference type="CDD" id="cd08517">
    <property type="entry name" value="PBP2_NikA_DppA_OppA_like_13"/>
    <property type="match status" value="1"/>
</dbReference>
<evidence type="ECO:0000256" key="2">
    <source>
        <dbReference type="ARBA" id="ARBA00005695"/>
    </source>
</evidence>
<dbReference type="PANTHER" id="PTHR30290:SF38">
    <property type="entry name" value="D,D-DIPEPTIDE-BINDING PERIPLASMIC PROTEIN DDPA-RELATED"/>
    <property type="match status" value="1"/>
</dbReference>
<name>A0A1T4QED0_9HYPH</name>